<dbReference type="InterPro" id="IPR000182">
    <property type="entry name" value="GNAT_dom"/>
</dbReference>
<evidence type="ECO:0000256" key="2">
    <source>
        <dbReference type="ARBA" id="ARBA00023315"/>
    </source>
</evidence>
<dbReference type="PROSITE" id="PS51186">
    <property type="entry name" value="GNAT"/>
    <property type="match status" value="1"/>
</dbReference>
<dbReference type="GO" id="GO:0016747">
    <property type="term" value="F:acyltransferase activity, transferring groups other than amino-acyl groups"/>
    <property type="evidence" value="ECO:0007669"/>
    <property type="project" value="InterPro"/>
</dbReference>
<dbReference type="Pfam" id="PF09719">
    <property type="entry name" value="C_GCAxxG_C_C"/>
    <property type="match status" value="1"/>
</dbReference>
<dbReference type="InterPro" id="IPR050832">
    <property type="entry name" value="Bact_Acetyltransf"/>
</dbReference>
<evidence type="ECO:0000256" key="1">
    <source>
        <dbReference type="ARBA" id="ARBA00022679"/>
    </source>
</evidence>
<evidence type="ECO:0000259" key="4">
    <source>
        <dbReference type="PROSITE" id="PS51186"/>
    </source>
</evidence>
<name>A0A975XV81_9RHOO</name>
<dbReference type="Proteomes" id="UP000683428">
    <property type="component" value="Chromosome"/>
</dbReference>
<dbReference type="CDD" id="cd04301">
    <property type="entry name" value="NAT_SF"/>
    <property type="match status" value="1"/>
</dbReference>
<evidence type="ECO:0000256" key="3">
    <source>
        <dbReference type="SAM" id="MobiDB-lite"/>
    </source>
</evidence>
<feature type="region of interest" description="Disordered" evidence="3">
    <location>
        <begin position="146"/>
        <end position="165"/>
    </location>
</feature>
<organism evidence="5 6">
    <name type="scientific">Azospira inquinata</name>
    <dbReference type="NCBI Taxonomy" id="2785627"/>
    <lineage>
        <taxon>Bacteria</taxon>
        <taxon>Pseudomonadati</taxon>
        <taxon>Pseudomonadota</taxon>
        <taxon>Betaproteobacteria</taxon>
        <taxon>Rhodocyclales</taxon>
        <taxon>Rhodocyclaceae</taxon>
        <taxon>Azospira</taxon>
    </lineage>
</organism>
<protein>
    <submittedName>
        <fullName evidence="5">GNAT family N-acetyltransferase</fullName>
    </submittedName>
</protein>
<dbReference type="RefSeq" id="WP_216126616.1">
    <property type="nucleotide sequence ID" value="NZ_CP064782.1"/>
</dbReference>
<proteinExistence type="predicted"/>
<dbReference type="KEGG" id="aiq:Azoinq_02745"/>
<keyword evidence="6" id="KW-1185">Reference proteome</keyword>
<dbReference type="AlphaFoldDB" id="A0A975XV81"/>
<feature type="domain" description="N-acetyltransferase" evidence="4">
    <location>
        <begin position="2"/>
        <end position="129"/>
    </location>
</feature>
<reference evidence="5" key="1">
    <citation type="submission" date="2020-11" db="EMBL/GenBank/DDBJ databases">
        <title>Azospira inquinata sp. nov.</title>
        <authorList>
            <person name="Moe W.M."/>
            <person name="Mikes M.C."/>
        </authorList>
    </citation>
    <scope>NUCLEOTIDE SEQUENCE</scope>
    <source>
        <strain evidence="5">Azo-3</strain>
    </source>
</reference>
<dbReference type="EMBL" id="CP064782">
    <property type="protein sequence ID" value="QWT49549.1"/>
    <property type="molecule type" value="Genomic_DNA"/>
</dbReference>
<gene>
    <name evidence="5" type="ORF">Azoinq_02745</name>
</gene>
<sequence length="315" mass="34226">MFEIRRAQGADHPAILHLLALTPVGEPTHPLREDDVLYVAETDGTLIGISGLAPCAPHMGLFHSLLVRPGFRKRHIARQLYQRVMDHAYDLGIRELYTLTASGRTYFETLGFLPASQEQPPAPLQRLLHDASYEPGQTALLVRSLARQGDGPPPRPEPGREEDPGLAAARHFDQGYYCAESVLLALSHHLGRDNPLIPRIATGFCTGQSRAWGTCGALSGAIMALGLELGRSDPQASASPVYRAVQRLTQEFGQACGGTRCSELLGCDLDTEDGRQVYCRTQAHVQCREYVSLAARLAVQIIAASPAQDPNGSLF</sequence>
<evidence type="ECO:0000313" key="6">
    <source>
        <dbReference type="Proteomes" id="UP000683428"/>
    </source>
</evidence>
<dbReference type="NCBIfam" id="TIGR01909">
    <property type="entry name" value="C_GCAxxG_C_C"/>
    <property type="match status" value="1"/>
</dbReference>
<dbReference type="PANTHER" id="PTHR43877">
    <property type="entry name" value="AMINOALKYLPHOSPHONATE N-ACETYLTRANSFERASE-RELATED-RELATED"/>
    <property type="match status" value="1"/>
</dbReference>
<accession>A0A975XV81</accession>
<dbReference type="InterPro" id="IPR010181">
    <property type="entry name" value="CGCAxxGCC_motif"/>
</dbReference>
<dbReference type="Pfam" id="PF00583">
    <property type="entry name" value="Acetyltransf_1"/>
    <property type="match status" value="1"/>
</dbReference>
<keyword evidence="2" id="KW-0012">Acyltransferase</keyword>
<keyword evidence="1" id="KW-0808">Transferase</keyword>
<evidence type="ECO:0000313" key="5">
    <source>
        <dbReference type="EMBL" id="QWT49549.1"/>
    </source>
</evidence>